<feature type="region of interest" description="Disordered" evidence="4">
    <location>
        <begin position="136"/>
        <end position="157"/>
    </location>
</feature>
<gene>
    <name evidence="3 5" type="primary">minE</name>
    <name evidence="5" type="ORF">H6F41_10305</name>
</gene>
<comment type="function">
    <text evidence="2 3">Prevents the cell division inhibition by proteins MinC and MinD at internal division sites while permitting inhibition at polar sites. This ensures cell division at the proper site by restricting the formation of a division septum at the midpoint of the long axis of the cell.</text>
</comment>
<feature type="region of interest" description="Disordered" evidence="4">
    <location>
        <begin position="207"/>
        <end position="226"/>
    </location>
</feature>
<evidence type="ECO:0000256" key="1">
    <source>
        <dbReference type="ARBA" id="ARBA00008168"/>
    </source>
</evidence>
<evidence type="ECO:0000256" key="2">
    <source>
        <dbReference type="ARBA" id="ARBA00025265"/>
    </source>
</evidence>
<evidence type="ECO:0000313" key="6">
    <source>
        <dbReference type="Proteomes" id="UP000642094"/>
    </source>
</evidence>
<keyword evidence="3 5" id="KW-0132">Cell division</keyword>
<dbReference type="InterPro" id="IPR036707">
    <property type="entry name" value="MinE_sf"/>
</dbReference>
<feature type="region of interest" description="Disordered" evidence="4">
    <location>
        <begin position="178"/>
        <end position="200"/>
    </location>
</feature>
<keyword evidence="6" id="KW-1185">Reference proteome</keyword>
<dbReference type="Gene3D" id="3.30.1070.10">
    <property type="entry name" value="Cell division topological specificity factor MinE"/>
    <property type="match status" value="1"/>
</dbReference>
<dbReference type="SUPFAM" id="SSF55229">
    <property type="entry name" value="Cell division protein MinE topological specificity domain"/>
    <property type="match status" value="1"/>
</dbReference>
<proteinExistence type="inferred from homology"/>
<organism evidence="5 6">
    <name type="scientific">Pseudanabaena mucicola FACHB-723</name>
    <dbReference type="NCBI Taxonomy" id="2692860"/>
    <lineage>
        <taxon>Bacteria</taxon>
        <taxon>Bacillati</taxon>
        <taxon>Cyanobacteriota</taxon>
        <taxon>Cyanophyceae</taxon>
        <taxon>Pseudanabaenales</taxon>
        <taxon>Pseudanabaenaceae</taxon>
        <taxon>Pseudanabaena</taxon>
    </lineage>
</organism>
<dbReference type="Proteomes" id="UP000642094">
    <property type="component" value="Unassembled WGS sequence"/>
</dbReference>
<dbReference type="HAMAP" id="MF_00262">
    <property type="entry name" value="MinE"/>
    <property type="match status" value="1"/>
</dbReference>
<sequence length="226" mass="25176">MISKLLDRLFQRSNIPSGTQVKHRLKFILAHDRAAIEPKVFDNMRYEIMRVVSKYVELDEGSLDIRLESDKRMTALIANLPIRMVREELSDLAEIFNQSDVDLQVVDDADQPDALMLEMDLSVEAALDAIAAKDGLKSTSNEDSSVTEGITDTDGVDTDLDKRNAEVSIKLRNAANKAQDLDQVSDDEAREAVTDDAEVNDQIDQLELSLNLPESPEAQEESIATD</sequence>
<keyword evidence="3" id="KW-0131">Cell cycle</keyword>
<accession>A0ABR7ZXG0</accession>
<comment type="similarity">
    <text evidence="1 3">Belongs to the MinE family.</text>
</comment>
<feature type="compositionally biased region" description="Polar residues" evidence="4">
    <location>
        <begin position="137"/>
        <end position="150"/>
    </location>
</feature>
<name>A0ABR7ZXG0_9CYAN</name>
<dbReference type="GO" id="GO:0051301">
    <property type="term" value="P:cell division"/>
    <property type="evidence" value="ECO:0007669"/>
    <property type="project" value="UniProtKB-KW"/>
</dbReference>
<reference evidence="5 6" key="1">
    <citation type="journal article" date="2020" name="ISME J.">
        <title>Comparative genomics reveals insights into cyanobacterial evolution and habitat adaptation.</title>
        <authorList>
            <person name="Chen M.Y."/>
            <person name="Teng W.K."/>
            <person name="Zhao L."/>
            <person name="Hu C.X."/>
            <person name="Zhou Y.K."/>
            <person name="Han B.P."/>
            <person name="Song L.R."/>
            <person name="Shu W.S."/>
        </authorList>
    </citation>
    <scope>NUCLEOTIDE SEQUENCE [LARGE SCALE GENOMIC DNA]</scope>
    <source>
        <strain evidence="5 6">FACHB-723</strain>
    </source>
</reference>
<dbReference type="Pfam" id="PF03776">
    <property type="entry name" value="MinE"/>
    <property type="match status" value="1"/>
</dbReference>
<evidence type="ECO:0000256" key="3">
    <source>
        <dbReference type="HAMAP-Rule" id="MF_00262"/>
    </source>
</evidence>
<feature type="compositionally biased region" description="Acidic residues" evidence="4">
    <location>
        <begin position="183"/>
        <end position="200"/>
    </location>
</feature>
<dbReference type="InterPro" id="IPR005527">
    <property type="entry name" value="MinE"/>
</dbReference>
<dbReference type="NCBIfam" id="TIGR01215">
    <property type="entry name" value="minE"/>
    <property type="match status" value="1"/>
</dbReference>
<protein>
    <recommendedName>
        <fullName evidence="3">Cell division topological specificity factor</fullName>
    </recommendedName>
</protein>
<dbReference type="EMBL" id="JACJQB010000017">
    <property type="protein sequence ID" value="MBD2188537.1"/>
    <property type="molecule type" value="Genomic_DNA"/>
</dbReference>
<comment type="caution">
    <text evidence="5">The sequence shown here is derived from an EMBL/GenBank/DDBJ whole genome shotgun (WGS) entry which is preliminary data.</text>
</comment>
<evidence type="ECO:0000256" key="4">
    <source>
        <dbReference type="SAM" id="MobiDB-lite"/>
    </source>
</evidence>
<feature type="compositionally biased region" description="Low complexity" evidence="4">
    <location>
        <begin position="207"/>
        <end position="216"/>
    </location>
</feature>
<evidence type="ECO:0000313" key="5">
    <source>
        <dbReference type="EMBL" id="MBD2188537.1"/>
    </source>
</evidence>